<sequence>MDVPLNVCEARDPKGLYKLARAGKIKGFTGIDDPYESPLNCEIVLKHDTGNNASPIDMAEIVIDYLQKKGYLRA</sequence>
<evidence type="ECO:0000259" key="2">
    <source>
        <dbReference type="Pfam" id="PF01583"/>
    </source>
</evidence>
<dbReference type="InterPro" id="IPR027417">
    <property type="entry name" value="P-loop_NTPase"/>
</dbReference>
<reference evidence="3" key="1">
    <citation type="submission" date="2018-02" db="EMBL/GenBank/DDBJ databases">
        <title>Rhizophora mucronata_Transcriptome.</title>
        <authorList>
            <person name="Meera S.P."/>
            <person name="Sreeshan A."/>
            <person name="Augustine A."/>
        </authorList>
    </citation>
    <scope>NUCLEOTIDE SEQUENCE</scope>
    <source>
        <tissue evidence="3">Leaf</tissue>
    </source>
</reference>
<protein>
    <recommendedName>
        <fullName evidence="2">APS kinase domain-containing protein</fullName>
    </recommendedName>
</protein>
<feature type="domain" description="APS kinase" evidence="2">
    <location>
        <begin position="1"/>
        <end position="46"/>
    </location>
</feature>
<dbReference type="Gene3D" id="3.40.50.300">
    <property type="entry name" value="P-loop containing nucleotide triphosphate hydrolases"/>
    <property type="match status" value="1"/>
</dbReference>
<dbReference type="GO" id="GO:0010134">
    <property type="term" value="P:sulfate assimilation via adenylyl sulfate reduction"/>
    <property type="evidence" value="ECO:0007669"/>
    <property type="project" value="TreeGrafter"/>
</dbReference>
<accession>A0A2P2N5D0</accession>
<dbReference type="Pfam" id="PF01583">
    <property type="entry name" value="APS_kinase"/>
    <property type="match status" value="1"/>
</dbReference>
<dbReference type="GO" id="GO:0019379">
    <property type="term" value="P:sulfate assimilation, phosphoadenylyl sulfate reduction by phosphoadenylyl-sulfate reductase (thioredoxin)"/>
    <property type="evidence" value="ECO:0007669"/>
    <property type="project" value="TreeGrafter"/>
</dbReference>
<dbReference type="PANTHER" id="PTHR42700:SF1">
    <property type="entry name" value="SULFATE ADENYLYLTRANSFERASE"/>
    <property type="match status" value="1"/>
</dbReference>
<dbReference type="AlphaFoldDB" id="A0A2P2N5D0"/>
<dbReference type="GO" id="GO:0004781">
    <property type="term" value="F:sulfate adenylyltransferase (ATP) activity"/>
    <property type="evidence" value="ECO:0007669"/>
    <property type="project" value="TreeGrafter"/>
</dbReference>
<dbReference type="InterPro" id="IPR050512">
    <property type="entry name" value="Sulf_AdTrans/APS_kinase"/>
</dbReference>
<evidence type="ECO:0000256" key="1">
    <source>
        <dbReference type="ARBA" id="ARBA00022679"/>
    </source>
</evidence>
<name>A0A2P2N5D0_RHIMU</name>
<organism evidence="3">
    <name type="scientific">Rhizophora mucronata</name>
    <name type="common">Asiatic mangrove</name>
    <dbReference type="NCBI Taxonomy" id="61149"/>
    <lineage>
        <taxon>Eukaryota</taxon>
        <taxon>Viridiplantae</taxon>
        <taxon>Streptophyta</taxon>
        <taxon>Embryophyta</taxon>
        <taxon>Tracheophyta</taxon>
        <taxon>Spermatophyta</taxon>
        <taxon>Magnoliopsida</taxon>
        <taxon>eudicotyledons</taxon>
        <taxon>Gunneridae</taxon>
        <taxon>Pentapetalae</taxon>
        <taxon>rosids</taxon>
        <taxon>fabids</taxon>
        <taxon>Malpighiales</taxon>
        <taxon>Rhizophoraceae</taxon>
        <taxon>Rhizophora</taxon>
    </lineage>
</organism>
<dbReference type="PANTHER" id="PTHR42700">
    <property type="entry name" value="SULFATE ADENYLYLTRANSFERASE"/>
    <property type="match status" value="1"/>
</dbReference>
<evidence type="ECO:0000313" key="3">
    <source>
        <dbReference type="EMBL" id="MBX37684.1"/>
    </source>
</evidence>
<keyword evidence="1" id="KW-0808">Transferase</keyword>
<proteinExistence type="predicted"/>
<dbReference type="EMBL" id="GGEC01057200">
    <property type="protein sequence ID" value="MBX37684.1"/>
    <property type="molecule type" value="Transcribed_RNA"/>
</dbReference>
<dbReference type="GO" id="GO:0005737">
    <property type="term" value="C:cytoplasm"/>
    <property type="evidence" value="ECO:0007669"/>
    <property type="project" value="TreeGrafter"/>
</dbReference>
<dbReference type="SUPFAM" id="SSF52540">
    <property type="entry name" value="P-loop containing nucleoside triphosphate hydrolases"/>
    <property type="match status" value="1"/>
</dbReference>
<dbReference type="InterPro" id="IPR059117">
    <property type="entry name" value="APS_kinase_dom"/>
</dbReference>